<dbReference type="EMBL" id="SJOI01000001">
    <property type="protein sequence ID" value="TCL04565.1"/>
    <property type="molecule type" value="Genomic_DNA"/>
</dbReference>
<keyword evidence="2" id="KW-0418">Kinase</keyword>
<dbReference type="RefSeq" id="WP_132923346.1">
    <property type="nucleotide sequence ID" value="NZ_SJOI01000001.1"/>
</dbReference>
<gene>
    <name evidence="2" type="ORF">EZJ58_2693</name>
</gene>
<proteinExistence type="predicted"/>
<evidence type="ECO:0000313" key="3">
    <source>
        <dbReference type="Proteomes" id="UP000294555"/>
    </source>
</evidence>
<sequence length="217" mass="23892">MADTRAASHDEPGKTHFADARPSEYGRPVAGNGKRVVLVNGIPASGKSTVAVELSKRTGWLHLSLDGIKNPFLQLIDGVDRAFNRVLGRASYQAIWSIVADAPPGSTFIIDAWFGFQPKEVLRNYLIQADVTRLAEVWCDISGELAAERYLARLDQRLPGHPGKEYVPELIALANRAEPMAFGPVYLARQNQFVDINALNDWIAQVFESPVDINKPA</sequence>
<dbReference type="AlphaFoldDB" id="A0A4R1NAW4"/>
<dbReference type="Gene3D" id="3.40.50.300">
    <property type="entry name" value="P-loop containing nucleotide triphosphate hydrolases"/>
    <property type="match status" value="1"/>
</dbReference>
<keyword evidence="3" id="KW-1185">Reference proteome</keyword>
<name>A0A4R1NAW4_9GAMM</name>
<reference evidence="2 3" key="1">
    <citation type="submission" date="2019-02" db="EMBL/GenBank/DDBJ databases">
        <title>Investigation of anaerobic lignin degradation for improved lignocellulosic biofuels.</title>
        <authorList>
            <person name="Deangelis K."/>
        </authorList>
    </citation>
    <scope>NUCLEOTIDE SEQUENCE [LARGE SCALE GENOMIC DNA]</scope>
    <source>
        <strain evidence="2 3">159R</strain>
    </source>
</reference>
<feature type="region of interest" description="Disordered" evidence="1">
    <location>
        <begin position="1"/>
        <end position="28"/>
    </location>
</feature>
<evidence type="ECO:0000256" key="1">
    <source>
        <dbReference type="SAM" id="MobiDB-lite"/>
    </source>
</evidence>
<comment type="caution">
    <text evidence="2">The sequence shown here is derived from an EMBL/GenBank/DDBJ whole genome shotgun (WGS) entry which is preliminary data.</text>
</comment>
<protein>
    <submittedName>
        <fullName evidence="2">Adenylate kinase family enzyme</fullName>
    </submittedName>
</protein>
<evidence type="ECO:0000313" key="2">
    <source>
        <dbReference type="EMBL" id="TCL04565.1"/>
    </source>
</evidence>
<organism evidence="2 3">
    <name type="scientific">Sodalis ligni</name>
    <dbReference type="NCBI Taxonomy" id="2697027"/>
    <lineage>
        <taxon>Bacteria</taxon>
        <taxon>Pseudomonadati</taxon>
        <taxon>Pseudomonadota</taxon>
        <taxon>Gammaproteobacteria</taxon>
        <taxon>Enterobacterales</taxon>
        <taxon>Bruguierivoracaceae</taxon>
        <taxon>Sodalis</taxon>
    </lineage>
</organism>
<dbReference type="GO" id="GO:0016301">
    <property type="term" value="F:kinase activity"/>
    <property type="evidence" value="ECO:0007669"/>
    <property type="project" value="UniProtKB-KW"/>
</dbReference>
<dbReference type="OrthoDB" id="9810372at2"/>
<dbReference type="SUPFAM" id="SSF52540">
    <property type="entry name" value="P-loop containing nucleoside triphosphate hydrolases"/>
    <property type="match status" value="1"/>
</dbReference>
<feature type="compositionally biased region" description="Basic and acidic residues" evidence="1">
    <location>
        <begin position="1"/>
        <end position="24"/>
    </location>
</feature>
<dbReference type="Pfam" id="PF07931">
    <property type="entry name" value="CPT"/>
    <property type="match status" value="1"/>
</dbReference>
<dbReference type="Proteomes" id="UP000294555">
    <property type="component" value="Unassembled WGS sequence"/>
</dbReference>
<accession>A0A4R1NAW4</accession>
<keyword evidence="2" id="KW-0808">Transferase</keyword>
<dbReference type="InterPro" id="IPR027417">
    <property type="entry name" value="P-loop_NTPase"/>
</dbReference>